<dbReference type="RefSeq" id="WP_160173413.1">
    <property type="nucleotide sequence ID" value="NZ_ALPT02000043.1"/>
</dbReference>
<organism evidence="1 2">
    <name type="scientific">Alkalihalobacillus alcalophilus ATCC 27647 = CGMCC 1.3604</name>
    <dbReference type="NCBI Taxonomy" id="1218173"/>
    <lineage>
        <taxon>Bacteria</taxon>
        <taxon>Bacillati</taxon>
        <taxon>Bacillota</taxon>
        <taxon>Bacilli</taxon>
        <taxon>Bacillales</taxon>
        <taxon>Bacillaceae</taxon>
        <taxon>Alkalihalobacillus</taxon>
    </lineage>
</organism>
<dbReference type="EMBL" id="JALP01000362">
    <property type="protein sequence ID" value="THG88598.1"/>
    <property type="molecule type" value="Genomic_DNA"/>
</dbReference>
<dbReference type="Pfam" id="PF26162">
    <property type="entry name" value="YwzD"/>
    <property type="match status" value="1"/>
</dbReference>
<evidence type="ECO:0000313" key="2">
    <source>
        <dbReference type="Proteomes" id="UP000297014"/>
    </source>
</evidence>
<protein>
    <submittedName>
        <fullName evidence="1">Uncharacterized protein</fullName>
    </submittedName>
</protein>
<name>A0A4S4JU10_ALKAL</name>
<sequence>MIFAKNLNQKELLTILKEISEKVEGEQDIQVTEVVNEIVHKLKKYEIR</sequence>
<gene>
    <name evidence="1" type="ORF">AJ85_02150</name>
</gene>
<dbReference type="AlphaFoldDB" id="A0A4S4JU10"/>
<accession>A0A4S4JU10</accession>
<dbReference type="InterPro" id="IPR058930">
    <property type="entry name" value="YwzD"/>
</dbReference>
<proteinExistence type="predicted"/>
<dbReference type="Proteomes" id="UP000297014">
    <property type="component" value="Unassembled WGS sequence"/>
</dbReference>
<evidence type="ECO:0000313" key="1">
    <source>
        <dbReference type="EMBL" id="THG88598.1"/>
    </source>
</evidence>
<comment type="caution">
    <text evidence="1">The sequence shown here is derived from an EMBL/GenBank/DDBJ whole genome shotgun (WGS) entry which is preliminary data.</text>
</comment>
<reference evidence="1 2" key="1">
    <citation type="submission" date="2014-01" db="EMBL/GenBank/DDBJ databases">
        <title>Draft genome sequencing of Bacillus alcalophilus CGMCC 1.3604.</title>
        <authorList>
            <person name="Yang J."/>
            <person name="Diao L."/>
            <person name="Yang S."/>
        </authorList>
    </citation>
    <scope>NUCLEOTIDE SEQUENCE [LARGE SCALE GENOMIC DNA]</scope>
    <source>
        <strain evidence="1 2">CGMCC 1.3604</strain>
    </source>
</reference>